<evidence type="ECO:0000313" key="1">
    <source>
        <dbReference type="EMBL" id="KAK8206686.1"/>
    </source>
</evidence>
<proteinExistence type="predicted"/>
<keyword evidence="2" id="KW-1185">Reference proteome</keyword>
<dbReference type="EMBL" id="JAMKPW020000022">
    <property type="protein sequence ID" value="KAK8206686.1"/>
    <property type="molecule type" value="Genomic_DNA"/>
</dbReference>
<protein>
    <submittedName>
        <fullName evidence="1">Uncharacterized protein</fullName>
    </submittedName>
</protein>
<evidence type="ECO:0000313" key="2">
    <source>
        <dbReference type="Proteomes" id="UP001320706"/>
    </source>
</evidence>
<comment type="caution">
    <text evidence="1">The sequence shown here is derived from an EMBL/GenBank/DDBJ whole genome shotgun (WGS) entry which is preliminary data.</text>
</comment>
<gene>
    <name evidence="1" type="ORF">M8818_004520</name>
</gene>
<sequence>MGALRNLLPLIILFVIIAGGSYIGYQIYLWSNEMADRGKRKMEKKHVTFTKDGMKVGVKELRDEEYADKTQNYLVKAWNYSSFPAYKSRFWNKEEQTKASSDPSPSASSSRLSTATAPPNQSNLNIPRETRSGRQRASSPGAFPQD</sequence>
<organism evidence="1 2">
    <name type="scientific">Zalaria obscura</name>
    <dbReference type="NCBI Taxonomy" id="2024903"/>
    <lineage>
        <taxon>Eukaryota</taxon>
        <taxon>Fungi</taxon>
        <taxon>Dikarya</taxon>
        <taxon>Ascomycota</taxon>
        <taxon>Pezizomycotina</taxon>
        <taxon>Dothideomycetes</taxon>
        <taxon>Dothideomycetidae</taxon>
        <taxon>Dothideales</taxon>
        <taxon>Zalariaceae</taxon>
        <taxon>Zalaria</taxon>
    </lineage>
</organism>
<reference evidence="1" key="1">
    <citation type="submission" date="2024-02" db="EMBL/GenBank/DDBJ databases">
        <title>Metagenome Assembled Genome of Zalaria obscura JY119.</title>
        <authorList>
            <person name="Vighnesh L."/>
            <person name="Jagadeeshwari U."/>
            <person name="Venkata Ramana C."/>
            <person name="Sasikala C."/>
        </authorList>
    </citation>
    <scope>NUCLEOTIDE SEQUENCE</scope>
    <source>
        <strain evidence="1">JY119</strain>
    </source>
</reference>
<dbReference type="Proteomes" id="UP001320706">
    <property type="component" value="Unassembled WGS sequence"/>
</dbReference>
<accession>A0ACC3SC66</accession>
<name>A0ACC3SC66_9PEZI</name>